<organism evidence="1 2">
    <name type="scientific">Hominilimicola fabiformis</name>
    <dbReference type="NCBI Taxonomy" id="2885356"/>
    <lineage>
        <taxon>Bacteria</taxon>
        <taxon>Bacillati</taxon>
        <taxon>Bacillota</taxon>
        <taxon>Clostridia</taxon>
        <taxon>Eubacteriales</taxon>
        <taxon>Oscillospiraceae</taxon>
        <taxon>Hominilimicola</taxon>
    </lineage>
</organism>
<name>A0AAE3DZ88_9FIRM</name>
<dbReference type="Proteomes" id="UP001198242">
    <property type="component" value="Unassembled WGS sequence"/>
</dbReference>
<comment type="caution">
    <text evidence="1">The sequence shown here is derived from an EMBL/GenBank/DDBJ whole genome shotgun (WGS) entry which is preliminary data.</text>
</comment>
<dbReference type="RefSeq" id="WP_308456493.1">
    <property type="nucleotide sequence ID" value="NZ_JAJEQM010000010.1"/>
</dbReference>
<accession>A0AAE3DZ88</accession>
<dbReference type="AlphaFoldDB" id="A0AAE3DZ88"/>
<reference evidence="1 2" key="1">
    <citation type="submission" date="2021-10" db="EMBL/GenBank/DDBJ databases">
        <title>Anaerobic single-cell dispensing facilitates the cultivation of human gut bacteria.</title>
        <authorList>
            <person name="Afrizal A."/>
        </authorList>
    </citation>
    <scope>NUCLEOTIDE SEQUENCE [LARGE SCALE GENOMIC DNA]</scope>
    <source>
        <strain evidence="1 2">CLA-AA-H232</strain>
    </source>
</reference>
<evidence type="ECO:0000313" key="1">
    <source>
        <dbReference type="EMBL" id="MCC2210748.1"/>
    </source>
</evidence>
<evidence type="ECO:0000313" key="2">
    <source>
        <dbReference type="Proteomes" id="UP001198242"/>
    </source>
</evidence>
<dbReference type="EMBL" id="JAJEQM010000010">
    <property type="protein sequence ID" value="MCC2210748.1"/>
    <property type="molecule type" value="Genomic_DNA"/>
</dbReference>
<gene>
    <name evidence="1" type="ORF">LKE05_08095</name>
</gene>
<protein>
    <submittedName>
        <fullName evidence="1">Uncharacterized protein</fullName>
    </submittedName>
</protein>
<sequence>MFEEILNNHLRKCSDITSYLTKYDDEPAIFNQTAPDDMSDLWNDNVQYGRIVFFANMQSDTERKISGTVEIDVYLQDTSEIEAIAETVKTNVDGYFFSGKSETTILAKWNSTRYVDVADKKITVAAVLFTLLAFPNQQTCEPDPIKLVNEWTRKLLPDVKLIGYDEDIPTVWKPQKDIPAVYWRKSKVGNCERIPSMYAGDWYTAVMNAHIFTEDIAVSNAIASMMCTKLNQKKVLQFPDGTWMRVDNNNQLQLGADELRVGQLSVEGDYCVLRKEPDSELLKHIKIND</sequence>
<proteinExistence type="predicted"/>
<keyword evidence="2" id="KW-1185">Reference proteome</keyword>